<keyword evidence="2" id="KW-1185">Reference proteome</keyword>
<dbReference type="AlphaFoldDB" id="A0A512IW76"/>
<name>A0A512IW76_9HYPH</name>
<sequence length="56" mass="6027">MPSPVGRSILDLPEEDYARSLVGLETRERCCAASPNREEGDAIAALNTLDILPNSV</sequence>
<organism evidence="1 2">
    <name type="scientific">Methylobacterium haplocladii</name>
    <dbReference type="NCBI Taxonomy" id="1176176"/>
    <lineage>
        <taxon>Bacteria</taxon>
        <taxon>Pseudomonadati</taxon>
        <taxon>Pseudomonadota</taxon>
        <taxon>Alphaproteobacteria</taxon>
        <taxon>Hyphomicrobiales</taxon>
        <taxon>Methylobacteriaceae</taxon>
        <taxon>Methylobacterium</taxon>
    </lineage>
</organism>
<evidence type="ECO:0000313" key="1">
    <source>
        <dbReference type="EMBL" id="GEP01859.1"/>
    </source>
</evidence>
<proteinExistence type="predicted"/>
<evidence type="ECO:0000313" key="2">
    <source>
        <dbReference type="Proteomes" id="UP000321258"/>
    </source>
</evidence>
<reference evidence="1 2" key="1">
    <citation type="submission" date="2019-07" db="EMBL/GenBank/DDBJ databases">
        <title>Whole genome shotgun sequence of Methylobacterium haplocladii NBRC 107714.</title>
        <authorList>
            <person name="Hosoyama A."/>
            <person name="Uohara A."/>
            <person name="Ohji S."/>
            <person name="Ichikawa N."/>
        </authorList>
    </citation>
    <scope>NUCLEOTIDE SEQUENCE [LARGE SCALE GENOMIC DNA]</scope>
    <source>
        <strain evidence="1 2">NBRC 107714</strain>
    </source>
</reference>
<accession>A0A512IW76</accession>
<comment type="caution">
    <text evidence="1">The sequence shown here is derived from an EMBL/GenBank/DDBJ whole genome shotgun (WGS) entry which is preliminary data.</text>
</comment>
<dbReference type="EMBL" id="BJZT01000061">
    <property type="protein sequence ID" value="GEP01859.1"/>
    <property type="molecule type" value="Genomic_DNA"/>
</dbReference>
<protein>
    <submittedName>
        <fullName evidence="1">Uncharacterized protein</fullName>
    </submittedName>
</protein>
<dbReference type="Proteomes" id="UP000321258">
    <property type="component" value="Unassembled WGS sequence"/>
</dbReference>
<gene>
    <name evidence="1" type="ORF">MHA02_42460</name>
</gene>